<keyword evidence="2" id="KW-1185">Reference proteome</keyword>
<feature type="non-terminal residue" evidence="1">
    <location>
        <position position="1"/>
    </location>
</feature>
<reference evidence="1" key="1">
    <citation type="submission" date="2022-07" db="EMBL/GenBank/DDBJ databases">
        <title>Phylogenomic reconstructions and comparative analyses of Kickxellomycotina fungi.</title>
        <authorList>
            <person name="Reynolds N.K."/>
            <person name="Stajich J.E."/>
            <person name="Barry K."/>
            <person name="Grigoriev I.V."/>
            <person name="Crous P."/>
            <person name="Smith M.E."/>
        </authorList>
    </citation>
    <scope>NUCLEOTIDE SEQUENCE</scope>
    <source>
        <strain evidence="1">CBS 190363</strain>
    </source>
</reference>
<sequence>HLVYTTGPYFKHAAEGENGHNNISAGLQVPAYILIAIGEIFASITGLEYAYKQAPESMKSIVMSIFLFTNAGGSILAFCFNSISVNPYLVENFAIVSGLMGAFTILFYVCFRHYDQRDAEEIMDKTMFEKQNDQY</sequence>
<dbReference type="Proteomes" id="UP001139981">
    <property type="component" value="Unassembled WGS sequence"/>
</dbReference>
<name>A0ACC1LUU0_9FUNG</name>
<accession>A0ACC1LUU0</accession>
<proteinExistence type="predicted"/>
<organism evidence="1 2">
    <name type="scientific">Coemansia aciculifera</name>
    <dbReference type="NCBI Taxonomy" id="417176"/>
    <lineage>
        <taxon>Eukaryota</taxon>
        <taxon>Fungi</taxon>
        <taxon>Fungi incertae sedis</taxon>
        <taxon>Zoopagomycota</taxon>
        <taxon>Kickxellomycotina</taxon>
        <taxon>Kickxellomycetes</taxon>
        <taxon>Kickxellales</taxon>
        <taxon>Kickxellaceae</taxon>
        <taxon>Coemansia</taxon>
    </lineage>
</organism>
<gene>
    <name evidence="1" type="primary">PTR2_3</name>
    <name evidence="1" type="ORF">IWW38_005727</name>
</gene>
<evidence type="ECO:0000313" key="2">
    <source>
        <dbReference type="Proteomes" id="UP001139981"/>
    </source>
</evidence>
<protein>
    <submittedName>
        <fullName evidence="1">Peptide transporter ptr2</fullName>
    </submittedName>
</protein>
<dbReference type="EMBL" id="JANBVB010002857">
    <property type="protein sequence ID" value="KAJ2881940.1"/>
    <property type="molecule type" value="Genomic_DNA"/>
</dbReference>
<evidence type="ECO:0000313" key="1">
    <source>
        <dbReference type="EMBL" id="KAJ2881940.1"/>
    </source>
</evidence>
<comment type="caution">
    <text evidence="1">The sequence shown here is derived from an EMBL/GenBank/DDBJ whole genome shotgun (WGS) entry which is preliminary data.</text>
</comment>